<dbReference type="Gene3D" id="3.40.50.300">
    <property type="entry name" value="P-loop containing nucleotide triphosphate hydrolases"/>
    <property type="match status" value="2"/>
</dbReference>
<protein>
    <submittedName>
        <fullName evidence="16">Uncharacterized protein</fullName>
    </submittedName>
</protein>
<dbReference type="FunFam" id="3.40.50.300:FF:003800">
    <property type="entry name" value="Guanine nucleotide-binding protein G(k) subunit alpha"/>
    <property type="match status" value="1"/>
</dbReference>
<evidence type="ECO:0000256" key="9">
    <source>
        <dbReference type="ARBA" id="ARBA00023288"/>
    </source>
</evidence>
<dbReference type="InterPro" id="IPR000845">
    <property type="entry name" value="Nucleoside_phosphorylase_d"/>
</dbReference>
<dbReference type="Proteomes" id="UP000509510">
    <property type="component" value="Chromosome II"/>
</dbReference>
<keyword evidence="3" id="KW-0677">Repeat</keyword>
<keyword evidence="2 11" id="KW-0479">Metal-binding</keyword>
<feature type="repeat" description="ANK" evidence="12">
    <location>
        <begin position="971"/>
        <end position="1003"/>
    </location>
</feature>
<feature type="repeat" description="ANK" evidence="12">
    <location>
        <begin position="1038"/>
        <end position="1070"/>
    </location>
</feature>
<dbReference type="PRINTS" id="PR00318">
    <property type="entry name" value="GPROTEINA"/>
</dbReference>
<dbReference type="Pfam" id="PF01048">
    <property type="entry name" value="PNP_UDP_1"/>
    <property type="match status" value="1"/>
</dbReference>
<keyword evidence="1" id="KW-0519">Myristate</keyword>
<accession>A0A7H8QPX9</accession>
<dbReference type="InterPro" id="IPR027417">
    <property type="entry name" value="P-loop_NTPase"/>
</dbReference>
<dbReference type="InterPro" id="IPR002110">
    <property type="entry name" value="Ankyrin_rpt"/>
</dbReference>
<dbReference type="SMART" id="SM00275">
    <property type="entry name" value="G_alpha"/>
    <property type="match status" value="1"/>
</dbReference>
<evidence type="ECO:0000256" key="11">
    <source>
        <dbReference type="PIRSR" id="PIRSR601019-2"/>
    </source>
</evidence>
<dbReference type="Pfam" id="PF12796">
    <property type="entry name" value="Ank_2"/>
    <property type="match status" value="1"/>
</dbReference>
<evidence type="ECO:0000259" key="15">
    <source>
        <dbReference type="Pfam" id="PF24883"/>
    </source>
</evidence>
<evidence type="ECO:0000256" key="8">
    <source>
        <dbReference type="ARBA" id="ARBA00023224"/>
    </source>
</evidence>
<dbReference type="SUPFAM" id="SSF47895">
    <property type="entry name" value="Transducin (alpha subunit), insertion domain"/>
    <property type="match status" value="1"/>
</dbReference>
<dbReference type="OrthoDB" id="4222114at2759"/>
<keyword evidence="8" id="KW-0807">Transducer</keyword>
<dbReference type="PROSITE" id="PS50088">
    <property type="entry name" value="ANK_REPEAT"/>
    <property type="match status" value="4"/>
</dbReference>
<dbReference type="GO" id="GO:0032502">
    <property type="term" value="P:developmental process"/>
    <property type="evidence" value="ECO:0007669"/>
    <property type="project" value="UniProtKB-ARBA"/>
</dbReference>
<dbReference type="FunFam" id="1.10.400.10:FF:000007">
    <property type="entry name" value="Guanine nucleotide-binding protein subunit alpha"/>
    <property type="match status" value="1"/>
</dbReference>
<dbReference type="SMART" id="SM00248">
    <property type="entry name" value="ANK"/>
    <property type="match status" value="5"/>
</dbReference>
<feature type="domain" description="Nucleoside phosphorylase" evidence="13">
    <location>
        <begin position="24"/>
        <end position="312"/>
    </location>
</feature>
<dbReference type="GO" id="GO:0031683">
    <property type="term" value="F:G-protein beta/gamma-subunit complex binding"/>
    <property type="evidence" value="ECO:0007669"/>
    <property type="project" value="InterPro"/>
</dbReference>
<sequence length="1390" mass="156916">MGDDKMVTSISATNRRFSHNDYTIAWISALPLEMAVAEAMLDEIHPRLSTPRNDDNTYIFGRIHNHNIVIACLPVGVYGTNSAATIASQIRSTFGSIRFGLMVGIGGGVPTTDSDIRLGDVVVSKPTRDFGGIVQYDYGKALSGGRFERTGILNKPPTVLLTAVSRLQAAHMIGKNQVPTLLSEIIAKYPVMRDSFAYPSNTRDQLFHSKYDHSESEDTCVNCDTGSEVKRVARPSHDPTIHYGLIASANQVMKDGRIRDKLAQELGILCFEMEAAGLMDNFPCLVIRGICDYADSHKNKQWQGYAAATAAAYAKELLTVVQTNQLVDTPTQSAGAVFHHHETIAAGAKPSTSSAVQRSYHHDDERLLKRISSYDYEKAHRRLSHKRLTDSTKWFLDHPDFKAWFNEGGSSSLWCSGKIGSGKTMIATAAIDAAKYRYSELPPATVFFYCQNERGETLQASYILSSFIKQLGDFLRRYSKPFSKDLAGKLQSFFGNDRIVPDFEDLQDIFMQVFYDVPKTVYIVDGIDALDEENSNRFLKSIQSIFRGSRSLQGSRILLFSREQISGFINIATFIPGICQISTLGNVMGDIKRFLWVYLQLEILWSTCFTDAEIRLALNQLPKDLEETYHYCIQRITSQDTDNRALKVLKWVSFATRPLHIEELKEAVAFDLSDTAWDGEKVPQEDFIIGCCANLVVLDPADHCVRFAHSSVKLYLEKHRDAIASTYPINEEQGQLQCGEFCIAYLSFSNFNLSVEKKGHETTSSVVPNPTFLAGEAIASPFRHFFRTPKKGKRPTTLQFQRIRTSSTPDRKQFKFLDYAVKNWAPQTKWITRFSPVWDKFEQLATNFNETWNFHPWDLGGRSIPSRLHSLLGWAVKERHMPLFTIALQSGKYVQQVCNLPLADESLPVLHIASKLGYHEMIEGLLKICNVDSLDVENYTPLHHAAARGHFDIVQWLSSTRGAFIDLEAKSKVTPLWLAASNGHEKIVSLLIEKKCKIDAVDVFSGKTALCQAAGNGHHAIVGILLSNKADLDSKDKNGWTPLRWAAENRHKQVVRMIAENGTGGNIEYKILILGTQKSGKSTLWKQLRFLSGSRATIEERALYRPIIYGNLLNSADSVLQAMQYFNVNPRDEGNQEYLEFLTKYIRTANRNNPPDPKVGEAMSSLWKDESINELMKHRTELLYMYDSAPYFFNEAKRIVTQDYLPTEDDIIRVRLTKTSNITSNKLYLKGIKIDIWDVGGARSDRKKWVHCFDNMALMIFCASLSEYNQTLIEDINQTCMGESLQLLEALLDSKWFLTTTIAIFFTKYDLLKKKLVNSPLENFFPDYTGGNDVALATKYIVGKFEEIGKKHSNVHSYILDLTDIAKVDVVFEDVRDVIVMDYIAKLEVL</sequence>
<evidence type="ECO:0000256" key="1">
    <source>
        <dbReference type="ARBA" id="ARBA00022707"/>
    </source>
</evidence>
<dbReference type="Pfam" id="PF00023">
    <property type="entry name" value="Ank"/>
    <property type="match status" value="1"/>
</dbReference>
<dbReference type="GO" id="GO:0005525">
    <property type="term" value="F:GTP binding"/>
    <property type="evidence" value="ECO:0007669"/>
    <property type="project" value="UniProtKB-KW"/>
</dbReference>
<dbReference type="SUPFAM" id="SSF52540">
    <property type="entry name" value="P-loop containing nucleoside triphosphate hydrolases"/>
    <property type="match status" value="2"/>
</dbReference>
<dbReference type="KEGG" id="trg:TRUGW13939_02625"/>
<dbReference type="Gene3D" id="1.25.40.20">
    <property type="entry name" value="Ankyrin repeat-containing domain"/>
    <property type="match status" value="1"/>
</dbReference>
<dbReference type="RefSeq" id="XP_035341709.1">
    <property type="nucleotide sequence ID" value="XM_035485816.1"/>
</dbReference>
<evidence type="ECO:0000313" key="16">
    <source>
        <dbReference type="EMBL" id="QKX55531.1"/>
    </source>
</evidence>
<keyword evidence="6 10" id="KW-0342">GTP-binding</keyword>
<evidence type="ECO:0000313" key="17">
    <source>
        <dbReference type="Proteomes" id="UP000509510"/>
    </source>
</evidence>
<dbReference type="EMBL" id="CP055899">
    <property type="protein sequence ID" value="QKX55531.1"/>
    <property type="molecule type" value="Genomic_DNA"/>
</dbReference>
<name>A0A7H8QPX9_TALRU</name>
<keyword evidence="9" id="KW-0449">Lipoprotein</keyword>
<dbReference type="PROSITE" id="PS50297">
    <property type="entry name" value="ANK_REP_REGION"/>
    <property type="match status" value="4"/>
</dbReference>
<feature type="repeat" description="ANK" evidence="12">
    <location>
        <begin position="1005"/>
        <end position="1037"/>
    </location>
</feature>
<dbReference type="PANTHER" id="PTHR46082:SF11">
    <property type="entry name" value="AAA+ ATPASE DOMAIN-CONTAINING PROTEIN-RELATED"/>
    <property type="match status" value="1"/>
</dbReference>
<keyword evidence="5 11" id="KW-0460">Magnesium</keyword>
<dbReference type="Gene3D" id="3.40.50.1580">
    <property type="entry name" value="Nucleoside phosphorylase domain"/>
    <property type="match status" value="1"/>
</dbReference>
<keyword evidence="4 10" id="KW-0547">Nucleotide-binding</keyword>
<dbReference type="Pfam" id="PF24883">
    <property type="entry name" value="NPHP3_N"/>
    <property type="match status" value="1"/>
</dbReference>
<evidence type="ECO:0000256" key="6">
    <source>
        <dbReference type="ARBA" id="ARBA00023134"/>
    </source>
</evidence>
<gene>
    <name evidence="16" type="ORF">TRUGW13939_02625</name>
</gene>
<evidence type="ECO:0000259" key="14">
    <source>
        <dbReference type="Pfam" id="PF22939"/>
    </source>
</evidence>
<dbReference type="Gene3D" id="1.10.400.10">
    <property type="entry name" value="GI Alpha 1, domain 2-like"/>
    <property type="match status" value="1"/>
</dbReference>
<dbReference type="InterPro" id="IPR056884">
    <property type="entry name" value="NPHP3-like_N"/>
</dbReference>
<dbReference type="GO" id="GO:0009116">
    <property type="term" value="P:nucleoside metabolic process"/>
    <property type="evidence" value="ECO:0007669"/>
    <property type="project" value="InterPro"/>
</dbReference>
<keyword evidence="7" id="KW-0564">Palmitate</keyword>
<keyword evidence="17" id="KW-1185">Reference proteome</keyword>
<evidence type="ECO:0000256" key="3">
    <source>
        <dbReference type="ARBA" id="ARBA00022737"/>
    </source>
</evidence>
<dbReference type="InterPro" id="IPR053137">
    <property type="entry name" value="NLR-like"/>
</dbReference>
<feature type="domain" description="Nephrocystin 3-like N-terminal" evidence="15">
    <location>
        <begin position="391"/>
        <end position="562"/>
    </location>
</feature>
<evidence type="ECO:0000256" key="5">
    <source>
        <dbReference type="ARBA" id="ARBA00022842"/>
    </source>
</evidence>
<dbReference type="GO" id="GO:0046872">
    <property type="term" value="F:metal ion binding"/>
    <property type="evidence" value="ECO:0007669"/>
    <property type="project" value="UniProtKB-KW"/>
</dbReference>
<dbReference type="InterPro" id="IPR011025">
    <property type="entry name" value="GproteinA_insert"/>
</dbReference>
<feature type="domain" description="GPI inositol-deacylase winged helix" evidence="14">
    <location>
        <begin position="643"/>
        <end position="719"/>
    </location>
</feature>
<evidence type="ECO:0000256" key="4">
    <source>
        <dbReference type="ARBA" id="ARBA00022741"/>
    </source>
</evidence>
<dbReference type="GO" id="GO:0003924">
    <property type="term" value="F:GTPase activity"/>
    <property type="evidence" value="ECO:0007669"/>
    <property type="project" value="InterPro"/>
</dbReference>
<feature type="binding site" evidence="10">
    <location>
        <begin position="1187"/>
        <end position="1188"/>
    </location>
    <ligand>
        <name>GTP</name>
        <dbReference type="ChEBI" id="CHEBI:37565"/>
    </ligand>
</feature>
<keyword evidence="12" id="KW-0040">ANK repeat</keyword>
<dbReference type="CDD" id="cd00066">
    <property type="entry name" value="G-alpha"/>
    <property type="match status" value="1"/>
</dbReference>
<evidence type="ECO:0000256" key="10">
    <source>
        <dbReference type="PIRSR" id="PIRSR601019-1"/>
    </source>
</evidence>
<reference evidence="17" key="1">
    <citation type="submission" date="2020-06" db="EMBL/GenBank/DDBJ databases">
        <title>A chromosome-scale genome assembly of Talaromyces rugulosus W13939.</title>
        <authorList>
            <person name="Wang B."/>
            <person name="Guo L."/>
            <person name="Ye K."/>
            <person name="Wang L."/>
        </authorList>
    </citation>
    <scope>NUCLEOTIDE SEQUENCE [LARGE SCALE GENOMIC DNA]</scope>
    <source>
        <strain evidence="17">W13939</strain>
    </source>
</reference>
<dbReference type="InterPro" id="IPR001019">
    <property type="entry name" value="Gprotein_alpha_su"/>
</dbReference>
<dbReference type="Pfam" id="PF00503">
    <property type="entry name" value="G-alpha"/>
    <property type="match status" value="1"/>
</dbReference>
<proteinExistence type="predicted"/>
<dbReference type="PANTHER" id="PTHR46082">
    <property type="entry name" value="ATP/GTP-BINDING PROTEIN-RELATED"/>
    <property type="match status" value="1"/>
</dbReference>
<evidence type="ECO:0000256" key="7">
    <source>
        <dbReference type="ARBA" id="ARBA00023139"/>
    </source>
</evidence>
<evidence type="ECO:0000259" key="13">
    <source>
        <dbReference type="Pfam" id="PF01048"/>
    </source>
</evidence>
<organism evidence="16 17">
    <name type="scientific">Talaromyces rugulosus</name>
    <name type="common">Penicillium rugulosum</name>
    <dbReference type="NCBI Taxonomy" id="121627"/>
    <lineage>
        <taxon>Eukaryota</taxon>
        <taxon>Fungi</taxon>
        <taxon>Dikarya</taxon>
        <taxon>Ascomycota</taxon>
        <taxon>Pezizomycotina</taxon>
        <taxon>Eurotiomycetes</taxon>
        <taxon>Eurotiomycetidae</taxon>
        <taxon>Eurotiales</taxon>
        <taxon>Trichocomaceae</taxon>
        <taxon>Talaromyces</taxon>
        <taxon>Talaromyces sect. Islandici</taxon>
    </lineage>
</organism>
<dbReference type="InterPro" id="IPR035994">
    <property type="entry name" value="Nucleoside_phosphorylase_sf"/>
</dbReference>
<dbReference type="InterPro" id="IPR036770">
    <property type="entry name" value="Ankyrin_rpt-contain_sf"/>
</dbReference>
<dbReference type="SUPFAM" id="SSF48403">
    <property type="entry name" value="Ankyrin repeat"/>
    <property type="match status" value="1"/>
</dbReference>
<dbReference type="PROSITE" id="PS51882">
    <property type="entry name" value="G_ALPHA"/>
    <property type="match status" value="1"/>
</dbReference>
<evidence type="ECO:0000256" key="2">
    <source>
        <dbReference type="ARBA" id="ARBA00022723"/>
    </source>
</evidence>
<dbReference type="Pfam" id="PF22939">
    <property type="entry name" value="WHD_GPIID"/>
    <property type="match status" value="1"/>
</dbReference>
<evidence type="ECO:0000256" key="12">
    <source>
        <dbReference type="PROSITE-ProRule" id="PRU00023"/>
    </source>
</evidence>
<feature type="binding site" evidence="11">
    <location>
        <position position="1082"/>
    </location>
    <ligand>
        <name>Mg(2+)</name>
        <dbReference type="ChEBI" id="CHEBI:18420"/>
    </ligand>
</feature>
<dbReference type="InterPro" id="IPR054471">
    <property type="entry name" value="GPIID_WHD"/>
</dbReference>
<feature type="repeat" description="ANK" evidence="12">
    <location>
        <begin position="937"/>
        <end position="957"/>
    </location>
</feature>
<dbReference type="GeneID" id="55990132"/>
<dbReference type="GO" id="GO:0007186">
    <property type="term" value="P:G protein-coupled receptor signaling pathway"/>
    <property type="evidence" value="ECO:0007669"/>
    <property type="project" value="InterPro"/>
</dbReference>
<dbReference type="SUPFAM" id="SSF53167">
    <property type="entry name" value="Purine and uridine phosphorylases"/>
    <property type="match status" value="1"/>
</dbReference>